<reference evidence="1" key="1">
    <citation type="submission" date="2023-06" db="EMBL/GenBank/DDBJ databases">
        <authorList>
            <consortium name="Lawrence Berkeley National Laboratory"/>
            <person name="Ahrendt S."/>
            <person name="Sahu N."/>
            <person name="Indic B."/>
            <person name="Wong-Bajracharya J."/>
            <person name="Merenyi Z."/>
            <person name="Ke H.-M."/>
            <person name="Monk M."/>
            <person name="Kocsube S."/>
            <person name="Drula E."/>
            <person name="Lipzen A."/>
            <person name="Balint B."/>
            <person name="Henrissat B."/>
            <person name="Andreopoulos B."/>
            <person name="Martin F.M."/>
            <person name="Harder C.B."/>
            <person name="Rigling D."/>
            <person name="Ford K.L."/>
            <person name="Foster G.D."/>
            <person name="Pangilinan J."/>
            <person name="Papanicolaou A."/>
            <person name="Barry K."/>
            <person name="LaButti K."/>
            <person name="Viragh M."/>
            <person name="Koriabine M."/>
            <person name="Yan M."/>
            <person name="Riley R."/>
            <person name="Champramary S."/>
            <person name="Plett K.L."/>
            <person name="Tsai I.J."/>
            <person name="Slot J."/>
            <person name="Sipos G."/>
            <person name="Plett J."/>
            <person name="Nagy L.G."/>
            <person name="Grigoriev I.V."/>
        </authorList>
    </citation>
    <scope>NUCLEOTIDE SEQUENCE</scope>
    <source>
        <strain evidence="1">ICMP 16352</strain>
    </source>
</reference>
<gene>
    <name evidence="1" type="ORF">IW261DRAFT_1571931</name>
</gene>
<protein>
    <submittedName>
        <fullName evidence="1">Uncharacterized protein</fullName>
    </submittedName>
</protein>
<evidence type="ECO:0000313" key="2">
    <source>
        <dbReference type="Proteomes" id="UP001175227"/>
    </source>
</evidence>
<sequence>MDKIERLSIKFALITHGSLKLHANAVYQLYQKSITANRPKGYRSVLDSAVLEISSIEDSILQHEHIILNTAGVGKEMRRLRVILDPVHTLATHFLPGNDSATSLSLTNQAYGKLLATRSLTYIGNDSNNVSLRTQTHQWSVRSLQEHFEERTDRNGSALASERQALECRQDGQSVGTEQLTLEVSVSDGSDGTVDTSTTAQIRRWRASISETMDSAVDQGLESKIALIVELRERRNEARRAAIALWAAKVYAEQDQPFNQPVFVSTRI</sequence>
<dbReference type="AlphaFoldDB" id="A0AA39U0I9"/>
<dbReference type="Proteomes" id="UP001175227">
    <property type="component" value="Unassembled WGS sequence"/>
</dbReference>
<name>A0AA39U0I9_9AGAR</name>
<proteinExistence type="predicted"/>
<evidence type="ECO:0000313" key="1">
    <source>
        <dbReference type="EMBL" id="KAK0471643.1"/>
    </source>
</evidence>
<organism evidence="1 2">
    <name type="scientific">Armillaria novae-zelandiae</name>
    <dbReference type="NCBI Taxonomy" id="153914"/>
    <lineage>
        <taxon>Eukaryota</taxon>
        <taxon>Fungi</taxon>
        <taxon>Dikarya</taxon>
        <taxon>Basidiomycota</taxon>
        <taxon>Agaricomycotina</taxon>
        <taxon>Agaricomycetes</taxon>
        <taxon>Agaricomycetidae</taxon>
        <taxon>Agaricales</taxon>
        <taxon>Marasmiineae</taxon>
        <taxon>Physalacriaceae</taxon>
        <taxon>Armillaria</taxon>
    </lineage>
</organism>
<comment type="caution">
    <text evidence="1">The sequence shown here is derived from an EMBL/GenBank/DDBJ whole genome shotgun (WGS) entry which is preliminary data.</text>
</comment>
<dbReference type="EMBL" id="JAUEPR010000049">
    <property type="protein sequence ID" value="KAK0471643.1"/>
    <property type="molecule type" value="Genomic_DNA"/>
</dbReference>
<accession>A0AA39U0I9</accession>
<keyword evidence="2" id="KW-1185">Reference proteome</keyword>